<dbReference type="InterPro" id="IPR011992">
    <property type="entry name" value="EF-hand-dom_pair"/>
</dbReference>
<name>A0A2G8L355_STIJA</name>
<dbReference type="Pfam" id="PF13499">
    <property type="entry name" value="EF-hand_7"/>
    <property type="match status" value="1"/>
</dbReference>
<keyword evidence="4" id="KW-0106">Calcium</keyword>
<evidence type="ECO:0000259" key="5">
    <source>
        <dbReference type="PROSITE" id="PS50222"/>
    </source>
</evidence>
<feature type="domain" description="EF-hand" evidence="5">
    <location>
        <begin position="149"/>
        <end position="184"/>
    </location>
</feature>
<dbReference type="EMBL" id="MRZV01000238">
    <property type="protein sequence ID" value="PIK54683.1"/>
    <property type="molecule type" value="Genomic_DNA"/>
</dbReference>
<dbReference type="GO" id="GO:1901379">
    <property type="term" value="P:regulation of potassium ion transmembrane transport"/>
    <property type="evidence" value="ECO:0007669"/>
    <property type="project" value="TreeGrafter"/>
</dbReference>
<dbReference type="PROSITE" id="PS50222">
    <property type="entry name" value="EF_HAND_2"/>
    <property type="match status" value="3"/>
</dbReference>
<dbReference type="GO" id="GO:0005509">
    <property type="term" value="F:calcium ion binding"/>
    <property type="evidence" value="ECO:0007669"/>
    <property type="project" value="InterPro"/>
</dbReference>
<protein>
    <recommendedName>
        <fullName evidence="5">EF-hand domain-containing protein</fullName>
    </recommendedName>
</protein>
<evidence type="ECO:0000256" key="3">
    <source>
        <dbReference type="ARBA" id="ARBA00022737"/>
    </source>
</evidence>
<dbReference type="PANTHER" id="PTHR23055:SF167">
    <property type="entry name" value="EF-HAND DOMAIN-CONTAINING PROTEIN"/>
    <property type="match status" value="1"/>
</dbReference>
<evidence type="ECO:0000313" key="6">
    <source>
        <dbReference type="EMBL" id="PIK54683.1"/>
    </source>
</evidence>
<organism evidence="6 7">
    <name type="scientific">Stichopus japonicus</name>
    <name type="common">Sea cucumber</name>
    <dbReference type="NCBI Taxonomy" id="307972"/>
    <lineage>
        <taxon>Eukaryota</taxon>
        <taxon>Metazoa</taxon>
        <taxon>Echinodermata</taxon>
        <taxon>Eleutherozoa</taxon>
        <taxon>Echinozoa</taxon>
        <taxon>Holothuroidea</taxon>
        <taxon>Aspidochirotacea</taxon>
        <taxon>Aspidochirotida</taxon>
        <taxon>Stichopodidae</taxon>
        <taxon>Apostichopus</taxon>
    </lineage>
</organism>
<reference evidence="6 7" key="1">
    <citation type="journal article" date="2017" name="PLoS Biol.">
        <title>The sea cucumber genome provides insights into morphological evolution and visceral regeneration.</title>
        <authorList>
            <person name="Zhang X."/>
            <person name="Sun L."/>
            <person name="Yuan J."/>
            <person name="Sun Y."/>
            <person name="Gao Y."/>
            <person name="Zhang L."/>
            <person name="Li S."/>
            <person name="Dai H."/>
            <person name="Hamel J.F."/>
            <person name="Liu C."/>
            <person name="Yu Y."/>
            <person name="Liu S."/>
            <person name="Lin W."/>
            <person name="Guo K."/>
            <person name="Jin S."/>
            <person name="Xu P."/>
            <person name="Storey K.B."/>
            <person name="Huan P."/>
            <person name="Zhang T."/>
            <person name="Zhou Y."/>
            <person name="Zhang J."/>
            <person name="Lin C."/>
            <person name="Li X."/>
            <person name="Xing L."/>
            <person name="Huo D."/>
            <person name="Sun M."/>
            <person name="Wang L."/>
            <person name="Mercier A."/>
            <person name="Li F."/>
            <person name="Yang H."/>
            <person name="Xiang J."/>
        </authorList>
    </citation>
    <scope>NUCLEOTIDE SEQUENCE [LARGE SCALE GENOMIC DNA]</scope>
    <source>
        <strain evidence="6">Shaxun</strain>
        <tissue evidence="6">Muscle</tissue>
    </source>
</reference>
<dbReference type="InterPro" id="IPR002048">
    <property type="entry name" value="EF_hand_dom"/>
</dbReference>
<keyword evidence="7" id="KW-1185">Reference proteome</keyword>
<dbReference type="SMART" id="SM00054">
    <property type="entry name" value="EFh"/>
    <property type="match status" value="3"/>
</dbReference>
<dbReference type="AlphaFoldDB" id="A0A2G8L355"/>
<keyword evidence="3" id="KW-0677">Repeat</keyword>
<keyword evidence="2" id="KW-0479">Metal-binding</keyword>
<dbReference type="Pfam" id="PF13405">
    <property type="entry name" value="EF-hand_6"/>
    <property type="match status" value="1"/>
</dbReference>
<dbReference type="GO" id="GO:0015459">
    <property type="term" value="F:potassium channel regulator activity"/>
    <property type="evidence" value="ECO:0007669"/>
    <property type="project" value="TreeGrafter"/>
</dbReference>
<dbReference type="STRING" id="307972.A0A2G8L355"/>
<dbReference type="CDD" id="cd00051">
    <property type="entry name" value="EFh"/>
    <property type="match status" value="2"/>
</dbReference>
<dbReference type="FunFam" id="1.10.238.10:FF:000009">
    <property type="entry name" value="Visinin-like protein 1"/>
    <property type="match status" value="1"/>
</dbReference>
<evidence type="ECO:0000256" key="2">
    <source>
        <dbReference type="ARBA" id="ARBA00022723"/>
    </source>
</evidence>
<dbReference type="PANTHER" id="PTHR23055">
    <property type="entry name" value="CALCIUM BINDING PROTEINS"/>
    <property type="match status" value="1"/>
</dbReference>
<sequence>HDLEDLDMQTVRYKPEGLDTLCRATKFNRKELQLMYRGFKQECPSGVVNEETFKNIYSQFFPQGDSSRYAHFVFNSFDTDHNGSLTFEEFVSGLSILARGTVNEKLNWAFNLYDINGDGYITREEMLSVVQAIYDMMGKYSEPTAEDITPSEHVERVFQKMDVNGDGVVSIEEFIDCCKKDETITRSMHVFDTIL</sequence>
<feature type="domain" description="EF-hand" evidence="5">
    <location>
        <begin position="101"/>
        <end position="136"/>
    </location>
</feature>
<comment type="similarity">
    <text evidence="1">Belongs to the recoverin family.</text>
</comment>
<dbReference type="PRINTS" id="PR00450">
    <property type="entry name" value="RECOVERIN"/>
</dbReference>
<dbReference type="OrthoDB" id="191686at2759"/>
<gene>
    <name evidence="6" type="ORF">BSL78_08420</name>
</gene>
<accession>A0A2G8L355</accession>
<feature type="domain" description="EF-hand" evidence="5">
    <location>
        <begin position="65"/>
        <end position="100"/>
    </location>
</feature>
<proteinExistence type="inferred from homology"/>
<evidence type="ECO:0000256" key="1">
    <source>
        <dbReference type="ARBA" id="ARBA00006049"/>
    </source>
</evidence>
<dbReference type="Gene3D" id="1.10.238.10">
    <property type="entry name" value="EF-hand"/>
    <property type="match status" value="1"/>
</dbReference>
<dbReference type="PROSITE" id="PS00018">
    <property type="entry name" value="EF_HAND_1"/>
    <property type="match status" value="3"/>
</dbReference>
<dbReference type="Proteomes" id="UP000230750">
    <property type="component" value="Unassembled WGS sequence"/>
</dbReference>
<evidence type="ECO:0000313" key="7">
    <source>
        <dbReference type="Proteomes" id="UP000230750"/>
    </source>
</evidence>
<dbReference type="SUPFAM" id="SSF47473">
    <property type="entry name" value="EF-hand"/>
    <property type="match status" value="1"/>
</dbReference>
<dbReference type="InterPro" id="IPR028846">
    <property type="entry name" value="Recoverin"/>
</dbReference>
<evidence type="ECO:0000256" key="4">
    <source>
        <dbReference type="ARBA" id="ARBA00022837"/>
    </source>
</evidence>
<feature type="non-terminal residue" evidence="6">
    <location>
        <position position="1"/>
    </location>
</feature>
<comment type="caution">
    <text evidence="6">The sequence shown here is derived from an EMBL/GenBank/DDBJ whole genome shotgun (WGS) entry which is preliminary data.</text>
</comment>
<dbReference type="InterPro" id="IPR018247">
    <property type="entry name" value="EF_Hand_1_Ca_BS"/>
</dbReference>
<dbReference type="GO" id="GO:0008076">
    <property type="term" value="C:voltage-gated potassium channel complex"/>
    <property type="evidence" value="ECO:0007669"/>
    <property type="project" value="TreeGrafter"/>
</dbReference>